<keyword evidence="2" id="KW-1185">Reference proteome</keyword>
<dbReference type="Pfam" id="PF15943">
    <property type="entry name" value="YdaS_toxin"/>
    <property type="match status" value="1"/>
</dbReference>
<proteinExistence type="predicted"/>
<dbReference type="GO" id="GO:0003677">
    <property type="term" value="F:DNA binding"/>
    <property type="evidence" value="ECO:0007669"/>
    <property type="project" value="InterPro"/>
</dbReference>
<protein>
    <submittedName>
        <fullName evidence="1">Helix-turn-helix domain-containing protein</fullName>
    </submittedName>
</protein>
<organism evidence="1 2">
    <name type="scientific">Massilia polaris</name>
    <dbReference type="NCBI Taxonomy" id="2728846"/>
    <lineage>
        <taxon>Bacteria</taxon>
        <taxon>Pseudomonadati</taxon>
        <taxon>Pseudomonadota</taxon>
        <taxon>Betaproteobacteria</taxon>
        <taxon>Burkholderiales</taxon>
        <taxon>Oxalobacteraceae</taxon>
        <taxon>Telluria group</taxon>
        <taxon>Massilia</taxon>
    </lineage>
</organism>
<dbReference type="InterPro" id="IPR031856">
    <property type="entry name" value="YdaS_toxin-like"/>
</dbReference>
<gene>
    <name evidence="1" type="ORF">HHL21_14435</name>
</gene>
<dbReference type="InterPro" id="IPR010982">
    <property type="entry name" value="Lambda_DNA-bd_dom_sf"/>
</dbReference>
<sequence>MTLREYLDSLERGATARFAEQLGVSPSYLSQMAAGTAPISPKRCVRIEILSGGHVTRKNDLHPFDWQEIWPELAIPPCGRTNNS</sequence>
<comment type="caution">
    <text evidence="1">The sequence shown here is derived from an EMBL/GenBank/DDBJ whole genome shotgun (WGS) entry which is preliminary data.</text>
</comment>
<dbReference type="EMBL" id="JABBGG010000007">
    <property type="protein sequence ID" value="NML62251.1"/>
    <property type="molecule type" value="Genomic_DNA"/>
</dbReference>
<accession>A0A848HR79</accession>
<name>A0A848HR79_9BURK</name>
<evidence type="ECO:0000313" key="2">
    <source>
        <dbReference type="Proteomes" id="UP000583752"/>
    </source>
</evidence>
<dbReference type="InterPro" id="IPR001387">
    <property type="entry name" value="Cro/C1-type_HTH"/>
</dbReference>
<dbReference type="CDD" id="cd00093">
    <property type="entry name" value="HTH_XRE"/>
    <property type="match status" value="1"/>
</dbReference>
<dbReference type="Proteomes" id="UP000583752">
    <property type="component" value="Unassembled WGS sequence"/>
</dbReference>
<reference evidence="1 2" key="1">
    <citation type="submission" date="2020-04" db="EMBL/GenBank/DDBJ databases">
        <title>Massilia sp. RP-1-19 isolated from soil.</title>
        <authorList>
            <person name="Dahal R.H."/>
        </authorList>
    </citation>
    <scope>NUCLEOTIDE SEQUENCE [LARGE SCALE GENOMIC DNA]</scope>
    <source>
        <strain evidence="1 2">RP-1-19</strain>
    </source>
</reference>
<evidence type="ECO:0000313" key="1">
    <source>
        <dbReference type="EMBL" id="NML62251.1"/>
    </source>
</evidence>
<dbReference type="RefSeq" id="WP_169467011.1">
    <property type="nucleotide sequence ID" value="NZ_JABBGG010000007.1"/>
</dbReference>
<dbReference type="SUPFAM" id="SSF47413">
    <property type="entry name" value="lambda repressor-like DNA-binding domains"/>
    <property type="match status" value="1"/>
</dbReference>
<dbReference type="AlphaFoldDB" id="A0A848HR79"/>
<dbReference type="Gene3D" id="1.10.260.40">
    <property type="entry name" value="lambda repressor-like DNA-binding domains"/>
    <property type="match status" value="1"/>
</dbReference>